<dbReference type="InterPro" id="IPR001099">
    <property type="entry name" value="Chalcone/stilbene_synt_N"/>
</dbReference>
<organism evidence="6">
    <name type="scientific">Racemicystis crocea</name>
    <dbReference type="NCBI Taxonomy" id="1707966"/>
    <lineage>
        <taxon>Bacteria</taxon>
        <taxon>Pseudomonadati</taxon>
        <taxon>Myxococcota</taxon>
        <taxon>Polyangia</taxon>
        <taxon>Polyangiales</taxon>
        <taxon>Polyangiaceae</taxon>
    </lineage>
</organism>
<evidence type="ECO:0000256" key="2">
    <source>
        <dbReference type="ARBA" id="ARBA00022679"/>
    </source>
</evidence>
<protein>
    <submittedName>
        <fullName evidence="6">3-oxoacyl-acyl-carrier-protein synthase III</fullName>
    </submittedName>
</protein>
<evidence type="ECO:0000256" key="1">
    <source>
        <dbReference type="ARBA" id="ARBA00005531"/>
    </source>
</evidence>
<feature type="active site" description="Acyl-thioester intermediate" evidence="3">
    <location>
        <position position="139"/>
    </location>
</feature>
<evidence type="ECO:0000256" key="3">
    <source>
        <dbReference type="PIRSR" id="PIRSR000451-1"/>
    </source>
</evidence>
<dbReference type="InterPro" id="IPR018088">
    <property type="entry name" value="Chalcone/stilbene_synthase_AS"/>
</dbReference>
<dbReference type="InterPro" id="IPR016039">
    <property type="entry name" value="Thiolase-like"/>
</dbReference>
<dbReference type="PANTHER" id="PTHR11877">
    <property type="entry name" value="HYDROXYMETHYLGLUTARYL-COA SYNTHASE"/>
    <property type="match status" value="1"/>
</dbReference>
<sequence>MTIIERTWTQFPGKPFLQEELIEHLPHWVEGQDLRLARQFFKRAAVSSRHFALPPGEMLVRGRSFAQKNALYQSTLRREISALTAQIEESTTAAERSCIDMLVTVSCTGFQIPAMDALIIQELNLPLGLRRLNLTQHGCAGGAAALALVHEWLSARSNRRALVVCAEYCSLTFQPDDKSAENLVSAALFGDGAAAVLLSGPDATPAPSMTRPVRVRDTFREFFPRTEHFMGFEVNDTGLKIKLSQDVVPFSRSQLPSLFARACDKWRVPSPAAFETGSVHPGGRRILEILEDDVGICTAVTRSSWECLDRYGNLSSVSVLCALDRLLERRASERPGALGLVSAFGPGFGAELSLLEIAA</sequence>
<dbReference type="GO" id="GO:0016747">
    <property type="term" value="F:acyltransferase activity, transferring groups other than amino-acyl groups"/>
    <property type="evidence" value="ECO:0007669"/>
    <property type="project" value="InterPro"/>
</dbReference>
<accession>A0A3S5GYM5</accession>
<proteinExistence type="inferred from homology"/>
<dbReference type="PANTHER" id="PTHR11877:SF46">
    <property type="entry name" value="TYPE III POLYKETIDE SYNTHASE A"/>
    <property type="match status" value="1"/>
</dbReference>
<feature type="domain" description="Chalcone/stilbene synthase C-terminal" evidence="5">
    <location>
        <begin position="219"/>
        <end position="355"/>
    </location>
</feature>
<evidence type="ECO:0000259" key="4">
    <source>
        <dbReference type="Pfam" id="PF00195"/>
    </source>
</evidence>
<reference evidence="6" key="1">
    <citation type="journal article" date="2018" name="J. Ind. Microbiol. Biotechnol.">
        <title>Genome mining reveals uncommon alkylpyrones as type III PKS products from myxobacteria.</title>
        <authorList>
            <person name="Hug J.J."/>
            <person name="Panter F."/>
            <person name="Krug D."/>
            <person name="Muller R."/>
        </authorList>
    </citation>
    <scope>NUCLEOTIDE SEQUENCE</scope>
    <source>
        <strain evidence="6">SBSr021</strain>
    </source>
</reference>
<dbReference type="AlphaFoldDB" id="A0A3S5GYM5"/>
<dbReference type="Gene3D" id="3.40.47.10">
    <property type="match status" value="2"/>
</dbReference>
<evidence type="ECO:0000313" key="6">
    <source>
        <dbReference type="EMBL" id="AYM54527.1"/>
    </source>
</evidence>
<evidence type="ECO:0000259" key="5">
    <source>
        <dbReference type="Pfam" id="PF02797"/>
    </source>
</evidence>
<feature type="domain" description="Chalcone/stilbene synthase N-terminal" evidence="4">
    <location>
        <begin position="97"/>
        <end position="198"/>
    </location>
</feature>
<dbReference type="EMBL" id="MH908924">
    <property type="protein sequence ID" value="AYM54527.1"/>
    <property type="molecule type" value="Genomic_DNA"/>
</dbReference>
<dbReference type="Pfam" id="PF02797">
    <property type="entry name" value="Chal_sti_synt_C"/>
    <property type="match status" value="1"/>
</dbReference>
<dbReference type="SUPFAM" id="SSF53901">
    <property type="entry name" value="Thiolase-like"/>
    <property type="match status" value="2"/>
</dbReference>
<dbReference type="PROSITE" id="PS00441">
    <property type="entry name" value="CHALCONE_SYNTH"/>
    <property type="match status" value="1"/>
</dbReference>
<name>A0A3S5GYM5_9BACT</name>
<keyword evidence="2" id="KW-0808">Transferase</keyword>
<dbReference type="PIRSF" id="PIRSF000451">
    <property type="entry name" value="PKS_III"/>
    <property type="match status" value="1"/>
</dbReference>
<comment type="similarity">
    <text evidence="1">Belongs to the thiolase-like superfamily. Chalcone/stilbene synthases family.</text>
</comment>
<dbReference type="GO" id="GO:0030639">
    <property type="term" value="P:polyketide biosynthetic process"/>
    <property type="evidence" value="ECO:0007669"/>
    <property type="project" value="TreeGrafter"/>
</dbReference>
<dbReference type="InterPro" id="IPR012328">
    <property type="entry name" value="Chalcone/stilbene_synt_C"/>
</dbReference>
<dbReference type="InterPro" id="IPR011141">
    <property type="entry name" value="Polyketide_synthase_type-III"/>
</dbReference>
<dbReference type="Pfam" id="PF00195">
    <property type="entry name" value="Chal_sti_synt_N"/>
    <property type="match status" value="1"/>
</dbReference>